<evidence type="ECO:0000256" key="3">
    <source>
        <dbReference type="PROSITE-ProRule" id="PRU00339"/>
    </source>
</evidence>
<feature type="repeat" description="TPR" evidence="3">
    <location>
        <begin position="40"/>
        <end position="73"/>
    </location>
</feature>
<dbReference type="SMART" id="SM00028">
    <property type="entry name" value="TPR"/>
    <property type="match status" value="1"/>
</dbReference>
<evidence type="ECO:0000313" key="4">
    <source>
        <dbReference type="EMBL" id="OAM88237.1"/>
    </source>
</evidence>
<protein>
    <submittedName>
        <fullName evidence="4">Uncharacterized protein</fullName>
    </submittedName>
</protein>
<dbReference type="SUPFAM" id="SSF48452">
    <property type="entry name" value="TPR-like"/>
    <property type="match status" value="1"/>
</dbReference>
<dbReference type="RefSeq" id="WP_068771728.1">
    <property type="nucleotide sequence ID" value="NZ_CP109796.1"/>
</dbReference>
<dbReference type="Pfam" id="PF07719">
    <property type="entry name" value="TPR_2"/>
    <property type="match status" value="1"/>
</dbReference>
<dbReference type="AlphaFoldDB" id="A0A178IGF9"/>
<dbReference type="InterPro" id="IPR011990">
    <property type="entry name" value="TPR-like_helical_dom_sf"/>
</dbReference>
<dbReference type="Gene3D" id="1.25.40.10">
    <property type="entry name" value="Tetratricopeptide repeat domain"/>
    <property type="match status" value="1"/>
</dbReference>
<dbReference type="EMBL" id="LRRQ01000141">
    <property type="protein sequence ID" value="OAM88237.1"/>
    <property type="molecule type" value="Genomic_DNA"/>
</dbReference>
<dbReference type="InterPro" id="IPR013105">
    <property type="entry name" value="TPR_2"/>
</dbReference>
<proteinExistence type="predicted"/>
<comment type="caution">
    <text evidence="4">The sequence shown here is derived from an EMBL/GenBank/DDBJ whole genome shotgun (WGS) entry which is preliminary data.</text>
</comment>
<evidence type="ECO:0000313" key="5">
    <source>
        <dbReference type="Proteomes" id="UP000078486"/>
    </source>
</evidence>
<keyword evidence="1" id="KW-0677">Repeat</keyword>
<organism evidence="4 5">
    <name type="scientific">Termitidicoccus mucosus</name>
    <dbReference type="NCBI Taxonomy" id="1184151"/>
    <lineage>
        <taxon>Bacteria</taxon>
        <taxon>Pseudomonadati</taxon>
        <taxon>Verrucomicrobiota</taxon>
        <taxon>Opitutia</taxon>
        <taxon>Opitutales</taxon>
        <taxon>Opitutaceae</taxon>
        <taxon>Termitidicoccus</taxon>
    </lineage>
</organism>
<dbReference type="STRING" id="1184151.AW736_18135"/>
<sequence length="120" mass="13064">MTGDELQNLIEEATFDYAMGDHAAALAKLGRAAGAAPGSFEAWHALAEIHFNLRRFDDALAAAEKAHALRPDDLFINTTLSRVWMEKGDKAAAEKFAAQARILDWKDQLKNPDAQAKGIG</sequence>
<keyword evidence="5" id="KW-1185">Reference proteome</keyword>
<dbReference type="InterPro" id="IPR019734">
    <property type="entry name" value="TPR_rpt"/>
</dbReference>
<evidence type="ECO:0000256" key="1">
    <source>
        <dbReference type="ARBA" id="ARBA00022737"/>
    </source>
</evidence>
<name>A0A178IGF9_9BACT</name>
<dbReference type="Proteomes" id="UP000078486">
    <property type="component" value="Unassembled WGS sequence"/>
</dbReference>
<keyword evidence="2 3" id="KW-0802">TPR repeat</keyword>
<accession>A0A178IGF9</accession>
<reference evidence="4 5" key="1">
    <citation type="submission" date="2016-01" db="EMBL/GenBank/DDBJ databases">
        <title>High potential of lignocellulose degradation of a new Verrucomicrobia species.</title>
        <authorList>
            <person name="Wang Y."/>
            <person name="Shi Y."/>
            <person name="Qiu Z."/>
            <person name="Liu S."/>
            <person name="Yang H."/>
        </authorList>
    </citation>
    <scope>NUCLEOTIDE SEQUENCE [LARGE SCALE GENOMIC DNA]</scope>
    <source>
        <strain evidence="4 5">TSB47</strain>
    </source>
</reference>
<gene>
    <name evidence="4" type="ORF">AW736_18135</name>
</gene>
<dbReference type="PROSITE" id="PS50005">
    <property type="entry name" value="TPR"/>
    <property type="match status" value="1"/>
</dbReference>
<evidence type="ECO:0000256" key="2">
    <source>
        <dbReference type="ARBA" id="ARBA00022803"/>
    </source>
</evidence>